<dbReference type="Proteomes" id="UP000070620">
    <property type="component" value="Unassembled WGS sequence"/>
</dbReference>
<proteinExistence type="predicted"/>
<organism evidence="1 2">
    <name type="scientific">Micromonospora rosaria</name>
    <dbReference type="NCBI Taxonomy" id="47874"/>
    <lineage>
        <taxon>Bacteria</taxon>
        <taxon>Bacillati</taxon>
        <taxon>Actinomycetota</taxon>
        <taxon>Actinomycetes</taxon>
        <taxon>Micromonosporales</taxon>
        <taxon>Micromonosporaceae</taxon>
        <taxon>Micromonospora</taxon>
    </lineage>
</organism>
<sequence length="478" mass="48949">MTCLVVLSTGCGAIDLGGSAADDDRYGFGPRPDDSVVYQPDVVLVDGGSRAIRSVSADGFTYVVDGDARGVDDLRPGRIMFATSEAVGRVVRVDRSGGDAAITLAPVRLTDVVRDGHFAVDQALDLESQAFGALPSLLGETVEETPAGATPAVPDAGQATGIGTNAIGLPDLRLAAPPIVLAPARAPAADPAARSIDRKIGAWAVTAYKDSGKLGLTAQHGTAVSRLKVDFDIRLLVRDLRVSGDIRVTDGVIPHPRFRVDGIEALAVTIAAGAEGGLSDNKKAKIELPIEVKQPIVIGGFPATLKQTFTFLVQTAFTAKNGNISATGRWGLDGPIGYDGSAVLTPAFSVQESIMQSLRGVSIGVEGIVVAAEFRFGLLLGLPVAGAGPFVGVVASLGLTNGSAAGRVGLPLAGPAAKCRGSTLVLTVRAGEGISLSRTLSEAIEEVLKVSIPAEAASLSKDIVNRSVVEPDVPLCQG</sequence>
<name>A0A136PWI1_9ACTN</name>
<gene>
    <name evidence="1" type="ORF">AWW66_06400</name>
</gene>
<comment type="caution">
    <text evidence="1">The sequence shown here is derived from an EMBL/GenBank/DDBJ whole genome shotgun (WGS) entry which is preliminary data.</text>
</comment>
<reference evidence="1 2" key="1">
    <citation type="submission" date="2016-01" db="EMBL/GenBank/DDBJ databases">
        <title>Whole genome sequence and analysis of Micromonospora rosaria DSM 803, which can produce antibacterial substance rosamicin.</title>
        <authorList>
            <person name="Yang H."/>
            <person name="He X."/>
            <person name="Zhu D."/>
        </authorList>
    </citation>
    <scope>NUCLEOTIDE SEQUENCE [LARGE SCALE GENOMIC DNA]</scope>
    <source>
        <strain evidence="1 2">DSM 803</strain>
    </source>
</reference>
<evidence type="ECO:0000313" key="1">
    <source>
        <dbReference type="EMBL" id="KXK62840.1"/>
    </source>
</evidence>
<dbReference type="AlphaFoldDB" id="A0A136PWI1"/>
<accession>A0A136PWI1</accession>
<keyword evidence="2" id="KW-1185">Reference proteome</keyword>
<protein>
    <submittedName>
        <fullName evidence="1">Uncharacterized protein</fullName>
    </submittedName>
</protein>
<dbReference type="OrthoDB" id="3956200at2"/>
<evidence type="ECO:0000313" key="2">
    <source>
        <dbReference type="Proteomes" id="UP000070620"/>
    </source>
</evidence>
<dbReference type="EMBL" id="LRQV01000013">
    <property type="protein sequence ID" value="KXK62840.1"/>
    <property type="molecule type" value="Genomic_DNA"/>
</dbReference>